<dbReference type="InterPro" id="IPR050809">
    <property type="entry name" value="UgpAE/MalFG_permease"/>
</dbReference>
<comment type="caution">
    <text evidence="9">The sequence shown here is derived from an EMBL/GenBank/DDBJ whole genome shotgun (WGS) entry which is preliminary data.</text>
</comment>
<evidence type="ECO:0000256" key="5">
    <source>
        <dbReference type="ARBA" id="ARBA00022989"/>
    </source>
</evidence>
<dbReference type="SUPFAM" id="SSF161098">
    <property type="entry name" value="MetI-like"/>
    <property type="match status" value="1"/>
</dbReference>
<dbReference type="GO" id="GO:0055085">
    <property type="term" value="P:transmembrane transport"/>
    <property type="evidence" value="ECO:0007669"/>
    <property type="project" value="InterPro"/>
</dbReference>
<reference evidence="9" key="2">
    <citation type="journal article" date="2021" name="PeerJ">
        <title>Extensive microbial diversity within the chicken gut microbiome revealed by metagenomics and culture.</title>
        <authorList>
            <person name="Gilroy R."/>
            <person name="Ravi A."/>
            <person name="Getino M."/>
            <person name="Pursley I."/>
            <person name="Horton D.L."/>
            <person name="Alikhan N.F."/>
            <person name="Baker D."/>
            <person name="Gharbi K."/>
            <person name="Hall N."/>
            <person name="Watson M."/>
            <person name="Adriaenssens E.M."/>
            <person name="Foster-Nyarko E."/>
            <person name="Jarju S."/>
            <person name="Secka A."/>
            <person name="Antonio M."/>
            <person name="Oren A."/>
            <person name="Chaudhuri R.R."/>
            <person name="La Ragione R."/>
            <person name="Hildebrand F."/>
            <person name="Pallen M.J."/>
        </authorList>
    </citation>
    <scope>NUCLEOTIDE SEQUENCE</scope>
    <source>
        <strain evidence="9">ChiHile30-977</strain>
    </source>
</reference>
<evidence type="ECO:0000256" key="6">
    <source>
        <dbReference type="ARBA" id="ARBA00023136"/>
    </source>
</evidence>
<dbReference type="PANTHER" id="PTHR43227">
    <property type="entry name" value="BLL4140 PROTEIN"/>
    <property type="match status" value="1"/>
</dbReference>
<keyword evidence="6 7" id="KW-0472">Membrane</keyword>
<proteinExistence type="inferred from homology"/>
<feature type="transmembrane region" description="Helical" evidence="7">
    <location>
        <begin position="219"/>
        <end position="243"/>
    </location>
</feature>
<dbReference type="AlphaFoldDB" id="A0A9D1CJ89"/>
<name>A0A9D1CJ89_9FIRM</name>
<dbReference type="Proteomes" id="UP000886819">
    <property type="component" value="Unassembled WGS sequence"/>
</dbReference>
<sequence>MTKNAPAGVSIQRNSMLRRYMRRHWVLYAMLLLPVLYYIIFKYVPMVGNVLAFRRYRPGMSPFGTEWTMRYFERFLRDPMFWRAFRNTLVISVFNILVNFPIPIIFAILLNEVRIKPFQKFVQTVSYVPRFVSTVVVIAILNELLSPSSGLVNRLLESLGMEVIYFMNEPEWFRPVYILSETWQFTGWTAIIYLAAITSISPDLFEAAEIDGAGRLQRIWYVTVPCILPTIAVMLIINVGHMLRLGFEKVLLMYTPANSSVSDIIDTLVYRTGLQSQNYSYATAVGLFSGLIGLVLVISANTASKKLTGESIY</sequence>
<protein>
    <submittedName>
        <fullName evidence="9">Sugar ABC transporter permease</fullName>
    </submittedName>
</protein>
<dbReference type="PANTHER" id="PTHR43227:SF11">
    <property type="entry name" value="BLL4140 PROTEIN"/>
    <property type="match status" value="1"/>
</dbReference>
<feature type="domain" description="ABC transmembrane type-1" evidence="8">
    <location>
        <begin position="85"/>
        <end position="300"/>
    </location>
</feature>
<evidence type="ECO:0000256" key="1">
    <source>
        <dbReference type="ARBA" id="ARBA00004651"/>
    </source>
</evidence>
<gene>
    <name evidence="9" type="ORF">IAA66_10305</name>
</gene>
<dbReference type="InterPro" id="IPR035906">
    <property type="entry name" value="MetI-like_sf"/>
</dbReference>
<dbReference type="Pfam" id="PF00528">
    <property type="entry name" value="BPD_transp_1"/>
    <property type="match status" value="1"/>
</dbReference>
<feature type="transmembrane region" description="Helical" evidence="7">
    <location>
        <begin position="25"/>
        <end position="44"/>
    </location>
</feature>
<evidence type="ECO:0000256" key="7">
    <source>
        <dbReference type="RuleBase" id="RU363032"/>
    </source>
</evidence>
<evidence type="ECO:0000256" key="4">
    <source>
        <dbReference type="ARBA" id="ARBA00022692"/>
    </source>
</evidence>
<dbReference type="PROSITE" id="PS50928">
    <property type="entry name" value="ABC_TM1"/>
    <property type="match status" value="1"/>
</dbReference>
<dbReference type="EMBL" id="DVFI01000143">
    <property type="protein sequence ID" value="HIQ63951.1"/>
    <property type="molecule type" value="Genomic_DNA"/>
</dbReference>
<accession>A0A9D1CJ89</accession>
<keyword evidence="4 7" id="KW-0812">Transmembrane</keyword>
<comment type="subcellular location">
    <subcellularLocation>
        <location evidence="1 7">Cell membrane</location>
        <topology evidence="1 7">Multi-pass membrane protein</topology>
    </subcellularLocation>
</comment>
<keyword evidence="3" id="KW-1003">Cell membrane</keyword>
<evidence type="ECO:0000259" key="8">
    <source>
        <dbReference type="PROSITE" id="PS50928"/>
    </source>
</evidence>
<comment type="similarity">
    <text evidence="7">Belongs to the binding-protein-dependent transport system permease family.</text>
</comment>
<feature type="transmembrane region" description="Helical" evidence="7">
    <location>
        <begin position="279"/>
        <end position="298"/>
    </location>
</feature>
<dbReference type="InterPro" id="IPR000515">
    <property type="entry name" value="MetI-like"/>
</dbReference>
<evidence type="ECO:0000256" key="2">
    <source>
        <dbReference type="ARBA" id="ARBA00022448"/>
    </source>
</evidence>
<keyword evidence="2 7" id="KW-0813">Transport</keyword>
<dbReference type="GO" id="GO:0005886">
    <property type="term" value="C:plasma membrane"/>
    <property type="evidence" value="ECO:0007669"/>
    <property type="project" value="UniProtKB-SubCell"/>
</dbReference>
<keyword evidence="5 7" id="KW-1133">Transmembrane helix</keyword>
<evidence type="ECO:0000256" key="3">
    <source>
        <dbReference type="ARBA" id="ARBA00022475"/>
    </source>
</evidence>
<organism evidence="9 10">
    <name type="scientific">Candidatus Avichristensenella intestinipullorum</name>
    <dbReference type="NCBI Taxonomy" id="2840693"/>
    <lineage>
        <taxon>Bacteria</taxon>
        <taxon>Bacillati</taxon>
        <taxon>Bacillota</taxon>
        <taxon>Clostridia</taxon>
        <taxon>Candidatus Avichristensenella</taxon>
    </lineage>
</organism>
<feature type="transmembrane region" description="Helical" evidence="7">
    <location>
        <begin position="89"/>
        <end position="110"/>
    </location>
</feature>
<evidence type="ECO:0000313" key="10">
    <source>
        <dbReference type="Proteomes" id="UP000886819"/>
    </source>
</evidence>
<reference evidence="9" key="1">
    <citation type="submission" date="2020-10" db="EMBL/GenBank/DDBJ databases">
        <authorList>
            <person name="Gilroy R."/>
        </authorList>
    </citation>
    <scope>NUCLEOTIDE SEQUENCE</scope>
    <source>
        <strain evidence="9">ChiHile30-977</strain>
    </source>
</reference>
<evidence type="ECO:0000313" key="9">
    <source>
        <dbReference type="EMBL" id="HIQ63951.1"/>
    </source>
</evidence>
<dbReference type="Gene3D" id="1.10.3720.10">
    <property type="entry name" value="MetI-like"/>
    <property type="match status" value="1"/>
</dbReference>
<dbReference type="CDD" id="cd06261">
    <property type="entry name" value="TM_PBP2"/>
    <property type="match status" value="1"/>
</dbReference>